<dbReference type="OrthoDB" id="447103at2759"/>
<dbReference type="SUPFAM" id="SSF56112">
    <property type="entry name" value="Protein kinase-like (PK-like)"/>
    <property type="match status" value="1"/>
</dbReference>
<dbReference type="InterPro" id="IPR001245">
    <property type="entry name" value="Ser-Thr/Tyr_kinase_cat_dom"/>
</dbReference>
<evidence type="ECO:0000313" key="3">
    <source>
        <dbReference type="Proteomes" id="UP000242877"/>
    </source>
</evidence>
<feature type="domain" description="Protein kinase" evidence="1">
    <location>
        <begin position="1"/>
        <end position="313"/>
    </location>
</feature>
<name>A0A168D1K0_9EURO</name>
<comment type="caution">
    <text evidence="2">The sequence shown here is derived from an EMBL/GenBank/DDBJ whole genome shotgun (WGS) entry which is preliminary data.</text>
</comment>
<evidence type="ECO:0000259" key="1">
    <source>
        <dbReference type="PROSITE" id="PS50011"/>
    </source>
</evidence>
<dbReference type="GO" id="GO:0006409">
    <property type="term" value="P:tRNA export from nucleus"/>
    <property type="evidence" value="ECO:0007669"/>
    <property type="project" value="TreeGrafter"/>
</dbReference>
<protein>
    <submittedName>
        <fullName evidence="2">Protein kinase</fullName>
    </submittedName>
</protein>
<keyword evidence="3" id="KW-1185">Reference proteome</keyword>
<dbReference type="Gene3D" id="3.30.200.20">
    <property type="entry name" value="Phosphorylase Kinase, domain 1"/>
    <property type="match status" value="1"/>
</dbReference>
<dbReference type="PANTHER" id="PTHR12984:SF3">
    <property type="entry name" value="N-TERMINAL KINASE-LIKE PROTEIN"/>
    <property type="match status" value="1"/>
</dbReference>
<organism evidence="2 3">
    <name type="scientific">Ascosphaera apis ARSEF 7405</name>
    <dbReference type="NCBI Taxonomy" id="392613"/>
    <lineage>
        <taxon>Eukaryota</taxon>
        <taxon>Fungi</taxon>
        <taxon>Dikarya</taxon>
        <taxon>Ascomycota</taxon>
        <taxon>Pezizomycotina</taxon>
        <taxon>Eurotiomycetes</taxon>
        <taxon>Eurotiomycetidae</taxon>
        <taxon>Onygenales</taxon>
        <taxon>Ascosphaeraceae</taxon>
        <taxon>Ascosphaera</taxon>
    </lineage>
</organism>
<dbReference type="InterPro" id="IPR051177">
    <property type="entry name" value="CIK-Related_Protein"/>
</dbReference>
<reference evidence="2 3" key="1">
    <citation type="journal article" date="2016" name="Genome Biol. Evol.">
        <title>Divergent and convergent evolution of fungal pathogenicity.</title>
        <authorList>
            <person name="Shang Y."/>
            <person name="Xiao G."/>
            <person name="Zheng P."/>
            <person name="Cen K."/>
            <person name="Zhan S."/>
            <person name="Wang C."/>
        </authorList>
    </citation>
    <scope>NUCLEOTIDE SEQUENCE [LARGE SCALE GENOMIC DNA]</scope>
    <source>
        <strain evidence="2 3">ARSEF 7405</strain>
    </source>
</reference>
<dbReference type="VEuPathDB" id="FungiDB:AAP_00908"/>
<dbReference type="EMBL" id="AZGZ01000002">
    <property type="protein sequence ID" value="KZZ97265.1"/>
    <property type="molecule type" value="Genomic_DNA"/>
</dbReference>
<accession>A0A168D1K0</accession>
<dbReference type="AlphaFoldDB" id="A0A168D1K0"/>
<dbReference type="GO" id="GO:0005524">
    <property type="term" value="F:ATP binding"/>
    <property type="evidence" value="ECO:0007669"/>
    <property type="project" value="InterPro"/>
</dbReference>
<dbReference type="SUPFAM" id="SSF48371">
    <property type="entry name" value="ARM repeat"/>
    <property type="match status" value="1"/>
</dbReference>
<dbReference type="InterPro" id="IPR016024">
    <property type="entry name" value="ARM-type_fold"/>
</dbReference>
<proteinExistence type="predicted"/>
<dbReference type="GO" id="GO:0005737">
    <property type="term" value="C:cytoplasm"/>
    <property type="evidence" value="ECO:0007669"/>
    <property type="project" value="TreeGrafter"/>
</dbReference>
<dbReference type="InterPro" id="IPR011009">
    <property type="entry name" value="Kinase-like_dom_sf"/>
</dbReference>
<dbReference type="PANTHER" id="PTHR12984">
    <property type="entry name" value="SCY1-RELATED S/T PROTEIN KINASE-LIKE"/>
    <property type="match status" value="1"/>
</dbReference>
<dbReference type="InterPro" id="IPR011989">
    <property type="entry name" value="ARM-like"/>
</dbReference>
<dbReference type="Pfam" id="PF07714">
    <property type="entry name" value="PK_Tyr_Ser-Thr"/>
    <property type="match status" value="1"/>
</dbReference>
<sequence length="405" mass="44601">MDFLKSAVASAIAKSSSLPFILEGQVDVEDSLWTLNNATRKSDNTACSVFSFDIAANNSRAPLAKNAVRKLRTLRHPGVVKILDTVETESHIHVMTERVQPLGWAVKRKSLSTETIIWGLHAVATTVKFINEDAASIHGAIRMSSVYTSESGEWRLWGFEVLSSVKDDESTIYTYGSLIPNYSTYAPPEVLKTGPDAIKGGPLTAVDSFGFGVLVFQVFNGGAFRGPSDVGKSSHIPSNIQPSYKRLMNASPKLRLSVSHFLDQGKRLGGFFDSTIIKLTEDIDKLGLKSEEERDEFISTLDELSDGFPEDFFKIKVLPQLLHSVEYGGGGPKVFGAIVKIGSKLSEEEYHSKVTPVVVRLFGNPDRAMRVSLLEHLPLMIDFLPKKIVNDKIFPQMVRILSIIG</sequence>
<keyword evidence="2" id="KW-0418">Kinase</keyword>
<gene>
    <name evidence="2" type="ORF">AAP_00908</name>
</gene>
<evidence type="ECO:0000313" key="2">
    <source>
        <dbReference type="EMBL" id="KZZ97265.1"/>
    </source>
</evidence>
<dbReference type="GO" id="GO:0004672">
    <property type="term" value="F:protein kinase activity"/>
    <property type="evidence" value="ECO:0007669"/>
    <property type="project" value="InterPro"/>
</dbReference>
<dbReference type="Proteomes" id="UP000242877">
    <property type="component" value="Unassembled WGS sequence"/>
</dbReference>
<dbReference type="InterPro" id="IPR000719">
    <property type="entry name" value="Prot_kinase_dom"/>
</dbReference>
<dbReference type="Gene3D" id="1.25.10.10">
    <property type="entry name" value="Leucine-rich Repeat Variant"/>
    <property type="match status" value="1"/>
</dbReference>
<dbReference type="PROSITE" id="PS50011">
    <property type="entry name" value="PROTEIN_KINASE_DOM"/>
    <property type="match status" value="1"/>
</dbReference>
<keyword evidence="2" id="KW-0808">Transferase</keyword>
<dbReference type="Gene3D" id="1.10.510.10">
    <property type="entry name" value="Transferase(Phosphotransferase) domain 1"/>
    <property type="match status" value="1"/>
</dbReference>